<dbReference type="PANTHER" id="PTHR10106:SF0">
    <property type="entry name" value="LD36721P"/>
    <property type="match status" value="1"/>
</dbReference>
<feature type="transmembrane region" description="Helical" evidence="12">
    <location>
        <begin position="153"/>
        <end position="178"/>
    </location>
</feature>
<evidence type="ECO:0000256" key="4">
    <source>
        <dbReference type="ARBA" id="ARBA00022617"/>
    </source>
</evidence>
<protein>
    <recommendedName>
        <fullName evidence="13">Cytochrome b561 domain-containing protein</fullName>
    </recommendedName>
</protein>
<evidence type="ECO:0000256" key="5">
    <source>
        <dbReference type="ARBA" id="ARBA00022692"/>
    </source>
</evidence>
<evidence type="ECO:0000313" key="15">
    <source>
        <dbReference type="Proteomes" id="UP000825935"/>
    </source>
</evidence>
<evidence type="ECO:0000256" key="3">
    <source>
        <dbReference type="ARBA" id="ARBA00022448"/>
    </source>
</evidence>
<dbReference type="Pfam" id="PF03188">
    <property type="entry name" value="Cytochrom_B561"/>
    <property type="match status" value="1"/>
</dbReference>
<dbReference type="InterPro" id="IPR043205">
    <property type="entry name" value="CYB561/CYBRD1-like"/>
</dbReference>
<feature type="transmembrane region" description="Helical" evidence="12">
    <location>
        <begin position="118"/>
        <end position="141"/>
    </location>
</feature>
<proteinExistence type="predicted"/>
<dbReference type="PANTHER" id="PTHR10106">
    <property type="entry name" value="CYTOCHROME B561-RELATED"/>
    <property type="match status" value="1"/>
</dbReference>
<evidence type="ECO:0000256" key="11">
    <source>
        <dbReference type="SAM" id="MobiDB-lite"/>
    </source>
</evidence>
<evidence type="ECO:0000313" key="14">
    <source>
        <dbReference type="EMBL" id="KAH7295531.1"/>
    </source>
</evidence>
<evidence type="ECO:0000259" key="13">
    <source>
        <dbReference type="PROSITE" id="PS50939"/>
    </source>
</evidence>
<feature type="transmembrane region" description="Helical" evidence="12">
    <location>
        <begin position="190"/>
        <end position="213"/>
    </location>
</feature>
<name>A0A8T2RHX5_CERRI</name>
<dbReference type="OrthoDB" id="907479at2759"/>
<gene>
    <name evidence="14" type="ORF">KP509_27G053400</name>
</gene>
<evidence type="ECO:0000256" key="6">
    <source>
        <dbReference type="ARBA" id="ARBA00022723"/>
    </source>
</evidence>
<dbReference type="InterPro" id="IPR006593">
    <property type="entry name" value="Cyt_b561/ferric_Rdtase_TM"/>
</dbReference>
<feature type="transmembrane region" description="Helical" evidence="12">
    <location>
        <begin position="43"/>
        <end position="62"/>
    </location>
</feature>
<evidence type="ECO:0000256" key="8">
    <source>
        <dbReference type="ARBA" id="ARBA00022989"/>
    </source>
</evidence>
<dbReference type="SMART" id="SM00665">
    <property type="entry name" value="B561"/>
    <property type="match status" value="1"/>
</dbReference>
<keyword evidence="8 12" id="KW-1133">Transmembrane helix</keyword>
<dbReference type="AlphaFoldDB" id="A0A8T2RHX5"/>
<evidence type="ECO:0000256" key="12">
    <source>
        <dbReference type="SAM" id="Phobius"/>
    </source>
</evidence>
<sequence>MRPHLHRLHVESSGTPPSRGAVTKSGGAWSQLWWRPSLPATHFWAHCTGMLCSVFVMVWVLRFRGGLPFIAHIPSLADRTDLIFNAHPVLMVVGYIFLSTEAILVHRGMHGTKSNKKAIHFTIQGVAFWMAALGIWTALLFHKTIGISNFYSLHSWFGILTVFLFGIQWICSYMIYWYPGASAKTRAAVLPWHTSIGLLVHCTALLTAEMGLLEKLTFLMVNKVIGRFSFEAVFVNSVGLLLLVHGGLVILACVLPRSS</sequence>
<keyword evidence="10 12" id="KW-0472">Membrane</keyword>
<keyword evidence="7" id="KW-0249">Electron transport</keyword>
<evidence type="ECO:0000256" key="9">
    <source>
        <dbReference type="ARBA" id="ARBA00023004"/>
    </source>
</evidence>
<organism evidence="14 15">
    <name type="scientific">Ceratopteris richardii</name>
    <name type="common">Triangle waterfern</name>
    <dbReference type="NCBI Taxonomy" id="49495"/>
    <lineage>
        <taxon>Eukaryota</taxon>
        <taxon>Viridiplantae</taxon>
        <taxon>Streptophyta</taxon>
        <taxon>Embryophyta</taxon>
        <taxon>Tracheophyta</taxon>
        <taxon>Polypodiopsida</taxon>
        <taxon>Polypodiidae</taxon>
        <taxon>Polypodiales</taxon>
        <taxon>Pteridineae</taxon>
        <taxon>Pteridaceae</taxon>
        <taxon>Parkerioideae</taxon>
        <taxon>Ceratopteris</taxon>
    </lineage>
</organism>
<dbReference type="EMBL" id="CM035432">
    <property type="protein sequence ID" value="KAH7295531.1"/>
    <property type="molecule type" value="Genomic_DNA"/>
</dbReference>
<evidence type="ECO:0000256" key="1">
    <source>
        <dbReference type="ARBA" id="ARBA00001970"/>
    </source>
</evidence>
<evidence type="ECO:0000256" key="7">
    <source>
        <dbReference type="ARBA" id="ARBA00022982"/>
    </source>
</evidence>
<feature type="domain" description="Cytochrome b561" evidence="13">
    <location>
        <begin position="44"/>
        <end position="254"/>
    </location>
</feature>
<feature type="transmembrane region" description="Helical" evidence="12">
    <location>
        <begin position="82"/>
        <end position="106"/>
    </location>
</feature>
<feature type="region of interest" description="Disordered" evidence="11">
    <location>
        <begin position="1"/>
        <end position="24"/>
    </location>
</feature>
<feature type="transmembrane region" description="Helical" evidence="12">
    <location>
        <begin position="233"/>
        <end position="255"/>
    </location>
</feature>
<comment type="subcellular location">
    <subcellularLocation>
        <location evidence="2">Membrane</location>
        <topology evidence="2">Multi-pass membrane protein</topology>
    </subcellularLocation>
</comment>
<dbReference type="GO" id="GO:0016020">
    <property type="term" value="C:membrane"/>
    <property type="evidence" value="ECO:0007669"/>
    <property type="project" value="UniProtKB-SubCell"/>
</dbReference>
<keyword evidence="15" id="KW-1185">Reference proteome</keyword>
<evidence type="ECO:0000256" key="2">
    <source>
        <dbReference type="ARBA" id="ARBA00004141"/>
    </source>
</evidence>
<dbReference type="Gene3D" id="1.20.120.1770">
    <property type="match status" value="1"/>
</dbReference>
<keyword evidence="4" id="KW-0349">Heme</keyword>
<dbReference type="GO" id="GO:0016491">
    <property type="term" value="F:oxidoreductase activity"/>
    <property type="evidence" value="ECO:0007669"/>
    <property type="project" value="InterPro"/>
</dbReference>
<comment type="cofactor">
    <cofactor evidence="1">
        <name>heme b</name>
        <dbReference type="ChEBI" id="CHEBI:60344"/>
    </cofactor>
</comment>
<keyword evidence="5 12" id="KW-0812">Transmembrane</keyword>
<dbReference type="PROSITE" id="PS50939">
    <property type="entry name" value="CYTOCHROME_B561"/>
    <property type="match status" value="1"/>
</dbReference>
<evidence type="ECO:0000256" key="10">
    <source>
        <dbReference type="ARBA" id="ARBA00023136"/>
    </source>
</evidence>
<dbReference type="GO" id="GO:0046872">
    <property type="term" value="F:metal ion binding"/>
    <property type="evidence" value="ECO:0007669"/>
    <property type="project" value="UniProtKB-KW"/>
</dbReference>
<comment type="caution">
    <text evidence="14">The sequence shown here is derived from an EMBL/GenBank/DDBJ whole genome shotgun (WGS) entry which is preliminary data.</text>
</comment>
<reference evidence="14 15" key="1">
    <citation type="submission" date="2021-08" db="EMBL/GenBank/DDBJ databases">
        <title>WGS assembly of Ceratopteris richardii.</title>
        <authorList>
            <person name="Marchant D.B."/>
            <person name="Chen G."/>
            <person name="Jenkins J."/>
            <person name="Shu S."/>
            <person name="Leebens-Mack J."/>
            <person name="Grimwood J."/>
            <person name="Schmutz J."/>
            <person name="Soltis P."/>
            <person name="Soltis D."/>
            <person name="Chen Z.-H."/>
        </authorList>
    </citation>
    <scope>NUCLEOTIDE SEQUENCE [LARGE SCALE GENOMIC DNA]</scope>
    <source>
        <strain evidence="14">Whitten #5841</strain>
        <tissue evidence="14">Leaf</tissue>
    </source>
</reference>
<keyword evidence="9" id="KW-0408">Iron</keyword>
<accession>A0A8T2RHX5</accession>
<dbReference type="OMA" id="KFHNERE"/>
<dbReference type="FunFam" id="1.20.120.1770:FF:000001">
    <property type="entry name" value="Cytochrome b reductase 1"/>
    <property type="match status" value="1"/>
</dbReference>
<dbReference type="Proteomes" id="UP000825935">
    <property type="component" value="Chromosome 27"/>
</dbReference>
<keyword evidence="3" id="KW-0813">Transport</keyword>
<keyword evidence="6" id="KW-0479">Metal-binding</keyword>